<dbReference type="GO" id="GO:0046872">
    <property type="term" value="F:metal ion binding"/>
    <property type="evidence" value="ECO:0007669"/>
    <property type="project" value="UniProtKB-KW"/>
</dbReference>
<keyword evidence="7" id="KW-0645">Protease</keyword>
<dbReference type="EMBL" id="OA882267">
    <property type="protein sequence ID" value="CAD7274280.1"/>
    <property type="molecule type" value="Genomic_DNA"/>
</dbReference>
<evidence type="ECO:0000256" key="12">
    <source>
        <dbReference type="ARBA" id="ARBA00022833"/>
    </source>
</evidence>
<evidence type="ECO:0000256" key="1">
    <source>
        <dbReference type="ARBA" id="ARBA00000707"/>
    </source>
</evidence>
<evidence type="ECO:0000256" key="13">
    <source>
        <dbReference type="SAM" id="MobiDB-lite"/>
    </source>
</evidence>
<evidence type="ECO:0000256" key="5">
    <source>
        <dbReference type="ARBA" id="ARBA00012759"/>
    </source>
</evidence>
<proteinExistence type="inferred from homology"/>
<protein>
    <recommendedName>
        <fullName evidence="5">ubiquitinyl hydrolase 1</fullName>
        <ecNumber evidence="5">3.4.19.12</ecNumber>
    </recommendedName>
</protein>
<dbReference type="GO" id="GO:0048471">
    <property type="term" value="C:perinuclear region of cytoplasm"/>
    <property type="evidence" value="ECO:0007669"/>
    <property type="project" value="UniProtKB-SubCell"/>
</dbReference>
<keyword evidence="6" id="KW-0963">Cytoplasm</keyword>
<evidence type="ECO:0000256" key="3">
    <source>
        <dbReference type="ARBA" id="ARBA00004556"/>
    </source>
</evidence>
<feature type="domain" description="CAP-Gly" evidence="14">
    <location>
        <begin position="18"/>
        <end position="90"/>
    </location>
</feature>
<organism evidence="15">
    <name type="scientific">Notodromas monacha</name>
    <dbReference type="NCBI Taxonomy" id="399045"/>
    <lineage>
        <taxon>Eukaryota</taxon>
        <taxon>Metazoa</taxon>
        <taxon>Ecdysozoa</taxon>
        <taxon>Arthropoda</taxon>
        <taxon>Crustacea</taxon>
        <taxon>Oligostraca</taxon>
        <taxon>Ostracoda</taxon>
        <taxon>Podocopa</taxon>
        <taxon>Podocopida</taxon>
        <taxon>Cypridocopina</taxon>
        <taxon>Cypridoidea</taxon>
        <taxon>Cyprididae</taxon>
        <taxon>Notodromas</taxon>
    </lineage>
</organism>
<feature type="domain" description="CAP-Gly" evidence="14">
    <location>
        <begin position="242"/>
        <end position="315"/>
    </location>
</feature>
<reference evidence="15" key="1">
    <citation type="submission" date="2020-11" db="EMBL/GenBank/DDBJ databases">
        <authorList>
            <person name="Tran Van P."/>
        </authorList>
    </citation>
    <scope>NUCLEOTIDE SEQUENCE</scope>
</reference>
<evidence type="ECO:0000256" key="7">
    <source>
        <dbReference type="ARBA" id="ARBA00022670"/>
    </source>
</evidence>
<comment type="catalytic activity">
    <reaction evidence="1">
        <text>Thiol-dependent hydrolysis of ester, thioester, amide, peptide and isopeptide bonds formed by the C-terminal Gly of ubiquitin (a 76-residue protein attached to proteins as an intracellular targeting signal).</text>
        <dbReference type="EC" id="3.4.19.12"/>
    </reaction>
</comment>
<evidence type="ECO:0000259" key="14">
    <source>
        <dbReference type="SMART" id="SM01052"/>
    </source>
</evidence>
<evidence type="ECO:0000256" key="11">
    <source>
        <dbReference type="ARBA" id="ARBA00022807"/>
    </source>
</evidence>
<sequence>MNASSHLKGSLLAEALNLNDRVVYVTQHGAAEVGSVRWIGKLPENGNALRTWVGVEFDNPVGQDSAWSDGKILFTARPERAGLVRIEELVKSEDFFCLTETNDPGIGPDAVYGSDCDSINVGFRGNGSSDLISFLSCSGLESSGEDSGQQSRVSAPAASRCGTGVAKCSVKAGGMRKDGKSPVEEHPRVRTGILRRNATLPSQNEDVGASTADMSLPDSPEQSLLPATLPCGATRHGDIMEVGSLVEVFGWFKDVFYGVIRWIGYIDDQDLEGQLMTGLEMEEEDERFSDGVFNGKRYFYCGPQRALFLPLAKCQRDRRFSSSSSPRPSTSLNLEADCVVPGIVAPCQTSDRLCGPYRGIQGHLNSCYLDATLFAMFTYSCVFDSVLYRPPKACDIEEYSELQAILREEIVNPLRKFCYVKANHVMRLRCLLDRCSRVEGLVSEEKGTF</sequence>
<evidence type="ECO:0000313" key="16">
    <source>
        <dbReference type="Proteomes" id="UP000678499"/>
    </source>
</evidence>
<name>A0A7R9BFP8_9CRUS</name>
<keyword evidence="9" id="KW-0833">Ubl conjugation pathway</keyword>
<keyword evidence="11" id="KW-0788">Thiol protease</keyword>
<dbReference type="GO" id="GO:0004843">
    <property type="term" value="F:cysteine-type deubiquitinase activity"/>
    <property type="evidence" value="ECO:0007669"/>
    <property type="project" value="UniProtKB-EC"/>
</dbReference>
<dbReference type="AlphaFoldDB" id="A0A7R9BFP8"/>
<feature type="region of interest" description="Disordered" evidence="13">
    <location>
        <begin position="197"/>
        <end position="220"/>
    </location>
</feature>
<evidence type="ECO:0000256" key="6">
    <source>
        <dbReference type="ARBA" id="ARBA00022490"/>
    </source>
</evidence>
<evidence type="ECO:0000256" key="8">
    <source>
        <dbReference type="ARBA" id="ARBA00022723"/>
    </source>
</evidence>
<dbReference type="Gene3D" id="2.30.30.190">
    <property type="entry name" value="CAP Gly-rich-like domain"/>
    <property type="match status" value="2"/>
</dbReference>
<dbReference type="GO" id="GO:0006508">
    <property type="term" value="P:proteolysis"/>
    <property type="evidence" value="ECO:0007669"/>
    <property type="project" value="UniProtKB-KW"/>
</dbReference>
<keyword evidence="16" id="KW-1185">Reference proteome</keyword>
<keyword evidence="12" id="KW-0862">Zinc</keyword>
<dbReference type="InterPro" id="IPR000938">
    <property type="entry name" value="CAP-Gly_domain"/>
</dbReference>
<dbReference type="PANTHER" id="PTHR11830">
    <property type="entry name" value="40S RIBOSOMAL PROTEIN S3A"/>
    <property type="match status" value="1"/>
</dbReference>
<dbReference type="GO" id="GO:0005813">
    <property type="term" value="C:centrosome"/>
    <property type="evidence" value="ECO:0007669"/>
    <property type="project" value="UniProtKB-SubCell"/>
</dbReference>
<dbReference type="Proteomes" id="UP000678499">
    <property type="component" value="Unassembled WGS sequence"/>
</dbReference>
<comment type="similarity">
    <text evidence="4">Belongs to the peptidase C19 family.</text>
</comment>
<gene>
    <name evidence="15" type="ORF">NMOB1V02_LOCUS2128</name>
</gene>
<comment type="subcellular location">
    <subcellularLocation>
        <location evidence="2">Cytoplasm</location>
        <location evidence="2">Cytoskeleton</location>
        <location evidence="2">Microtubule organizing center</location>
        <location evidence="2">Centrosome</location>
    </subcellularLocation>
    <subcellularLocation>
        <location evidence="3">Cytoplasm</location>
        <location evidence="3">Perinuclear region</location>
    </subcellularLocation>
</comment>
<dbReference type="SMART" id="SM01052">
    <property type="entry name" value="CAP_GLY"/>
    <property type="match status" value="2"/>
</dbReference>
<evidence type="ECO:0000313" key="15">
    <source>
        <dbReference type="EMBL" id="CAD7274280.1"/>
    </source>
</evidence>
<dbReference type="InterPro" id="IPR036859">
    <property type="entry name" value="CAP-Gly_dom_sf"/>
</dbReference>
<accession>A0A7R9BFP8</accession>
<dbReference type="EMBL" id="CAJPEX010000230">
    <property type="protein sequence ID" value="CAG0914432.1"/>
    <property type="molecule type" value="Genomic_DNA"/>
</dbReference>
<dbReference type="EC" id="3.4.19.12" evidence="5"/>
<evidence type="ECO:0000256" key="10">
    <source>
        <dbReference type="ARBA" id="ARBA00022801"/>
    </source>
</evidence>
<evidence type="ECO:0000256" key="4">
    <source>
        <dbReference type="ARBA" id="ARBA00009085"/>
    </source>
</evidence>
<keyword evidence="8" id="KW-0479">Metal-binding</keyword>
<evidence type="ECO:0000256" key="2">
    <source>
        <dbReference type="ARBA" id="ARBA00004300"/>
    </source>
</evidence>
<dbReference type="Pfam" id="PF01302">
    <property type="entry name" value="CAP_GLY"/>
    <property type="match status" value="2"/>
</dbReference>
<evidence type="ECO:0000256" key="9">
    <source>
        <dbReference type="ARBA" id="ARBA00022786"/>
    </source>
</evidence>
<dbReference type="OrthoDB" id="6287070at2759"/>
<keyword evidence="10" id="KW-0378">Hydrolase</keyword>
<dbReference type="Gene3D" id="3.90.70.10">
    <property type="entry name" value="Cysteine proteinases"/>
    <property type="match status" value="1"/>
</dbReference>
<dbReference type="SUPFAM" id="SSF74924">
    <property type="entry name" value="Cap-Gly domain"/>
    <property type="match status" value="2"/>
</dbReference>